<evidence type="ECO:0000313" key="3">
    <source>
        <dbReference type="Proteomes" id="UP000595847"/>
    </source>
</evidence>
<dbReference type="Proteomes" id="UP000595847">
    <property type="component" value="Chromosome"/>
</dbReference>
<dbReference type="RefSeq" id="WP_198827291.1">
    <property type="nucleotide sequence ID" value="NZ_CP066308.1"/>
</dbReference>
<protein>
    <submittedName>
        <fullName evidence="1">Uncharacterized protein</fullName>
    </submittedName>
</protein>
<evidence type="ECO:0000313" key="2">
    <source>
        <dbReference type="EMBL" id="QUO40770.1"/>
    </source>
</evidence>
<evidence type="ECO:0000313" key="4">
    <source>
        <dbReference type="Proteomes" id="UP000677234"/>
    </source>
</evidence>
<name>A0A7T5EJA8_9BACL</name>
<gene>
    <name evidence="1" type="ORF">JD108_17645</name>
    <name evidence="2" type="ORF">KDJ56_17585</name>
</gene>
<dbReference type="AlphaFoldDB" id="A0A7T5EJA8"/>
<evidence type="ECO:0000313" key="1">
    <source>
        <dbReference type="EMBL" id="QQE73687.1"/>
    </source>
</evidence>
<dbReference type="EMBL" id="CP066308">
    <property type="protein sequence ID" value="QQE73687.1"/>
    <property type="molecule type" value="Genomic_DNA"/>
</dbReference>
<sequence>MQAIGAVCCFDSPRSAAFSLFIRERGASGILDFFLPQFVQPTLQTPEYDREAQIERECFMSKEDMLRPGTVEAGNNI</sequence>
<keyword evidence="4" id="KW-1185">Reference proteome</keyword>
<reference evidence="1 3" key="1">
    <citation type="submission" date="2020-12" db="EMBL/GenBank/DDBJ databases">
        <title>strain FJAT-54423T represents a novel species of the genus Brevibacillus.</title>
        <authorList>
            <person name="Tang R."/>
        </authorList>
    </citation>
    <scope>NUCLEOTIDE SEQUENCE [LARGE SCALE GENOMIC DNA]</scope>
    <source>
        <strain evidence="1 3">FJAT-54423</strain>
    </source>
</reference>
<proteinExistence type="predicted"/>
<dbReference type="KEGG" id="bcop:JD108_17645"/>
<dbReference type="Proteomes" id="UP000677234">
    <property type="component" value="Chromosome"/>
</dbReference>
<dbReference type="EMBL" id="CP073708">
    <property type="protein sequence ID" value="QUO40770.1"/>
    <property type="molecule type" value="Genomic_DNA"/>
</dbReference>
<reference evidence="2" key="2">
    <citation type="submission" date="2021-04" db="EMBL/GenBank/DDBJ databases">
        <title>Brevibacillus composti FJAT-54423, complete genome.</title>
        <authorList>
            <person name="Tang R."/>
        </authorList>
    </citation>
    <scope>NUCLEOTIDE SEQUENCE</scope>
    <source>
        <strain evidence="2">FJAT-54424</strain>
    </source>
</reference>
<organism evidence="1 3">
    <name type="scientific">Brevibacillus composti</name>
    <dbReference type="NCBI Taxonomy" id="2796470"/>
    <lineage>
        <taxon>Bacteria</taxon>
        <taxon>Bacillati</taxon>
        <taxon>Bacillota</taxon>
        <taxon>Bacilli</taxon>
        <taxon>Bacillales</taxon>
        <taxon>Paenibacillaceae</taxon>
        <taxon>Brevibacillus</taxon>
    </lineage>
</organism>
<accession>A0A7T5EJA8</accession>